<dbReference type="PANTHER" id="PTHR32011:SF2">
    <property type="entry name" value="OS08G0472400 PROTEIN"/>
    <property type="match status" value="1"/>
</dbReference>
<organism evidence="1 2">
    <name type="scientific">Kutzneria viridogrisea</name>
    <dbReference type="NCBI Taxonomy" id="47990"/>
    <lineage>
        <taxon>Bacteria</taxon>
        <taxon>Bacillati</taxon>
        <taxon>Actinomycetota</taxon>
        <taxon>Actinomycetes</taxon>
        <taxon>Pseudonocardiales</taxon>
        <taxon>Pseudonocardiaceae</taxon>
        <taxon>Kutzneria</taxon>
    </lineage>
</organism>
<evidence type="ECO:0000313" key="2">
    <source>
        <dbReference type="Proteomes" id="UP000517916"/>
    </source>
</evidence>
<dbReference type="EMBL" id="JACJID010000005">
    <property type="protein sequence ID" value="MBA8929409.1"/>
    <property type="molecule type" value="Genomic_DNA"/>
</dbReference>
<protein>
    <recommendedName>
        <fullName evidence="3">SMI1/KNR4 family protein</fullName>
    </recommendedName>
</protein>
<evidence type="ECO:0008006" key="3">
    <source>
        <dbReference type="Google" id="ProtNLM"/>
    </source>
</evidence>
<gene>
    <name evidence="1" type="ORF">BC739_006627</name>
</gene>
<sequence>MRAPLTLPEAEKLQTLLRDRVEPGLTEAEFNRVEEHFGLTFADDHRVFLSAGLPVGRRWPDWRDGAEQTLLDQLAWPVEGLLFDVEKNGLWLGEWGERPRELSDAVAVAQQHLAGVPTLIPVFGHRYLPGIAGSWGLPVLSVVQSDIIVYGETLADYIQREFANGPERYEAAEVPFWGQFL</sequence>
<comment type="caution">
    <text evidence="1">The sequence shown here is derived from an EMBL/GenBank/DDBJ whole genome shotgun (WGS) entry which is preliminary data.</text>
</comment>
<proteinExistence type="predicted"/>
<accession>A0ABR6BS56</accession>
<evidence type="ECO:0000313" key="1">
    <source>
        <dbReference type="EMBL" id="MBA8929409.1"/>
    </source>
</evidence>
<name>A0ABR6BS56_9PSEU</name>
<dbReference type="RefSeq" id="WP_035970701.1">
    <property type="nucleotide sequence ID" value="NZ_BAAABQ010000004.1"/>
</dbReference>
<dbReference type="Proteomes" id="UP000517916">
    <property type="component" value="Unassembled WGS sequence"/>
</dbReference>
<reference evidence="1 2" key="1">
    <citation type="submission" date="2020-08" db="EMBL/GenBank/DDBJ databases">
        <title>Genomic Encyclopedia of Archaeal and Bacterial Type Strains, Phase II (KMG-II): from individual species to whole genera.</title>
        <authorList>
            <person name="Goeker M."/>
        </authorList>
    </citation>
    <scope>NUCLEOTIDE SEQUENCE [LARGE SCALE GENOMIC DNA]</scope>
    <source>
        <strain evidence="1 2">DSM 43850</strain>
    </source>
</reference>
<dbReference type="PANTHER" id="PTHR32011">
    <property type="entry name" value="OS08G0472400 PROTEIN"/>
    <property type="match status" value="1"/>
</dbReference>
<keyword evidence="2" id="KW-1185">Reference proteome</keyword>